<gene>
    <name evidence="1" type="ORF">M513_06368</name>
    <name evidence="2" type="ORF">M513_06369</name>
    <name evidence="3" type="ORF">M514_16430</name>
</gene>
<evidence type="ECO:0000313" key="3">
    <source>
        <dbReference type="EMBL" id="KFD71498.1"/>
    </source>
</evidence>
<dbReference type="AlphaFoldDB" id="A0A085NPV2"/>
<dbReference type="Proteomes" id="UP000030764">
    <property type="component" value="Unassembled WGS sequence"/>
</dbReference>
<evidence type="ECO:0000313" key="4">
    <source>
        <dbReference type="Proteomes" id="UP000030764"/>
    </source>
</evidence>
<protein>
    <submittedName>
        <fullName evidence="3">Uncharacterized protein</fullName>
    </submittedName>
</protein>
<sequence length="143" mass="16195">MLATVQYCARLSHCHFKVCADSLQNKISTYSLTWAQIKHATSTGRGQAHLEQELLNYLCKEFFLPMKSPKSTEYVISSVKGCYPTLIGYPTKQHPADSVGNSNDRQKQRTLFLCASQRLGIGGQIDKWNIETQHSHNIRHAKD</sequence>
<dbReference type="EMBL" id="KL367482">
    <property type="protein sequence ID" value="KFD71498.1"/>
    <property type="molecule type" value="Genomic_DNA"/>
</dbReference>
<dbReference type="EMBL" id="KL363224">
    <property type="protein sequence ID" value="KFD52712.1"/>
    <property type="molecule type" value="Genomic_DNA"/>
</dbReference>
<reference evidence="3 4" key="1">
    <citation type="journal article" date="2014" name="Nat. Genet.">
        <title>Genome and transcriptome of the porcine whipworm Trichuris suis.</title>
        <authorList>
            <person name="Jex A.R."/>
            <person name="Nejsum P."/>
            <person name="Schwarz E.M."/>
            <person name="Hu L."/>
            <person name="Young N.D."/>
            <person name="Hall R.S."/>
            <person name="Korhonen P.K."/>
            <person name="Liao S."/>
            <person name="Thamsborg S."/>
            <person name="Xia J."/>
            <person name="Xu P."/>
            <person name="Wang S."/>
            <person name="Scheerlinck J.P."/>
            <person name="Hofmann A."/>
            <person name="Sternberg P.W."/>
            <person name="Wang J."/>
            <person name="Gasser R.B."/>
        </authorList>
    </citation>
    <scope>NUCLEOTIDE SEQUENCE [LARGE SCALE GENOMIC DNA]</scope>
    <source>
        <strain evidence="3">DCEP-RM93F</strain>
        <strain evidence="1">DCEP-RM93M</strain>
    </source>
</reference>
<dbReference type="EMBL" id="KL363224">
    <property type="protein sequence ID" value="KFD52713.1"/>
    <property type="molecule type" value="Genomic_DNA"/>
</dbReference>
<proteinExistence type="predicted"/>
<organism evidence="3">
    <name type="scientific">Trichuris suis</name>
    <name type="common">pig whipworm</name>
    <dbReference type="NCBI Taxonomy" id="68888"/>
    <lineage>
        <taxon>Eukaryota</taxon>
        <taxon>Metazoa</taxon>
        <taxon>Ecdysozoa</taxon>
        <taxon>Nematoda</taxon>
        <taxon>Enoplea</taxon>
        <taxon>Dorylaimia</taxon>
        <taxon>Trichinellida</taxon>
        <taxon>Trichuridae</taxon>
        <taxon>Trichuris</taxon>
    </lineage>
</organism>
<evidence type="ECO:0000313" key="2">
    <source>
        <dbReference type="EMBL" id="KFD52713.1"/>
    </source>
</evidence>
<evidence type="ECO:0000313" key="1">
    <source>
        <dbReference type="EMBL" id="KFD52712.1"/>
    </source>
</evidence>
<keyword evidence="4" id="KW-1185">Reference proteome</keyword>
<dbReference type="Proteomes" id="UP000030758">
    <property type="component" value="Unassembled WGS sequence"/>
</dbReference>
<name>A0A085NPV2_9BILA</name>
<accession>A0A085NPV2</accession>